<keyword evidence="2" id="KW-1185">Reference proteome</keyword>
<reference evidence="1 2" key="1">
    <citation type="submission" date="2019-08" db="EMBL/GenBank/DDBJ databases">
        <title>Deep-cultivation of Planctomycetes and their phenomic and genomic characterization uncovers novel biology.</title>
        <authorList>
            <person name="Wiegand S."/>
            <person name="Jogler M."/>
            <person name="Boedeker C."/>
            <person name="Pinto D."/>
            <person name="Vollmers J."/>
            <person name="Rivas-Marin E."/>
            <person name="Kohn T."/>
            <person name="Peeters S.H."/>
            <person name="Heuer A."/>
            <person name="Rast P."/>
            <person name="Oberbeckmann S."/>
            <person name="Bunk B."/>
            <person name="Jeske O."/>
            <person name="Meyerdierks A."/>
            <person name="Storesund J.E."/>
            <person name="Kallscheuer N."/>
            <person name="Luecker S."/>
            <person name="Lage O.M."/>
            <person name="Pohl T."/>
            <person name="Merkel B.J."/>
            <person name="Hornburger P."/>
            <person name="Mueller R.-W."/>
            <person name="Bruemmer F."/>
            <person name="Labrenz M."/>
            <person name="Spormann A.M."/>
            <person name="Op den Camp H."/>
            <person name="Overmann J."/>
            <person name="Amann R."/>
            <person name="Jetten M.S.M."/>
            <person name="Mascher T."/>
            <person name="Medema M.H."/>
            <person name="Devos D.P."/>
            <person name="Kaster A.-K."/>
            <person name="Ovreas L."/>
            <person name="Rohde M."/>
            <person name="Galperin M.Y."/>
            <person name="Jogler C."/>
        </authorList>
    </citation>
    <scope>NUCLEOTIDE SEQUENCE [LARGE SCALE GENOMIC DNA]</scope>
    <source>
        <strain evidence="1 2">FC18</strain>
    </source>
</reference>
<proteinExistence type="predicted"/>
<dbReference type="KEGG" id="mff:MFFC18_20970"/>
<dbReference type="AlphaFoldDB" id="A0A5B9PH85"/>
<organism evidence="1 2">
    <name type="scientific">Mariniblastus fucicola</name>
    <dbReference type="NCBI Taxonomy" id="980251"/>
    <lineage>
        <taxon>Bacteria</taxon>
        <taxon>Pseudomonadati</taxon>
        <taxon>Planctomycetota</taxon>
        <taxon>Planctomycetia</taxon>
        <taxon>Pirellulales</taxon>
        <taxon>Pirellulaceae</taxon>
        <taxon>Mariniblastus</taxon>
    </lineage>
</organism>
<accession>A0A5B9PH85</accession>
<gene>
    <name evidence="1" type="ORF">MFFC18_20970</name>
</gene>
<name>A0A5B9PH85_9BACT</name>
<dbReference type="Proteomes" id="UP000322214">
    <property type="component" value="Chromosome"/>
</dbReference>
<evidence type="ECO:0000313" key="1">
    <source>
        <dbReference type="EMBL" id="QEG22221.1"/>
    </source>
</evidence>
<protein>
    <submittedName>
        <fullName evidence="1">Uncharacterized protein</fullName>
    </submittedName>
</protein>
<dbReference type="EMBL" id="CP042912">
    <property type="protein sequence ID" value="QEG22221.1"/>
    <property type="molecule type" value="Genomic_DNA"/>
</dbReference>
<dbReference type="PROSITE" id="PS51257">
    <property type="entry name" value="PROKAR_LIPOPROTEIN"/>
    <property type="match status" value="1"/>
</dbReference>
<dbReference type="STRING" id="980251.GCA_001642875_03150"/>
<evidence type="ECO:0000313" key="2">
    <source>
        <dbReference type="Proteomes" id="UP000322214"/>
    </source>
</evidence>
<sequence>MLTRSRSILLALIVLTTLGCTTREYSAKDDKTQMASTDSPLPNGYVIIDEARRNELNAVPFNDAVDGMETESRFTDEFAAEIADTMERFSKVFSKYGEFGSLERYEEKLPSDWWIGDDFYSTSRVLSVDILNPKLQDYKIVEDVRRELRKLESEWMLLMTHDNSYDALGDFVDRDGSYSIWIRSGSVEIFSERPEDIENLINSLPPKSGG</sequence>